<dbReference type="EMBL" id="JBELPZ010000011">
    <property type="protein sequence ID" value="MFL9845006.1"/>
    <property type="molecule type" value="Genomic_DNA"/>
</dbReference>
<comment type="caution">
    <text evidence="3">The sequence shown here is derived from an EMBL/GenBank/DDBJ whole genome shotgun (WGS) entry which is preliminary data.</text>
</comment>
<keyword evidence="1" id="KW-0732">Signal</keyword>
<dbReference type="RefSeq" id="WP_408085268.1">
    <property type="nucleotide sequence ID" value="NZ_JBELPZ010000011.1"/>
</dbReference>
<proteinExistence type="predicted"/>
<sequence>MKDIYILLLLFFGISGIAQTNPQAATSAPDTEPLPEPTSIVTDYEHLYTPYQEEQLTDLMNRHHLETGIKIILVTINPLKTQKEHFEEIIIHAGDVLGADKKSIIIGISAGYHRIRIINGANVIPYLSDKKTNEIINAVFVPQFGENQYYQVTVNGINEIVRVIKEGNK</sequence>
<keyword evidence="4" id="KW-1185">Reference proteome</keyword>
<dbReference type="InterPro" id="IPR007621">
    <property type="entry name" value="TPM_dom"/>
</dbReference>
<name>A0ABW8YXE8_9FLAO</name>
<feature type="domain" description="TPM" evidence="2">
    <location>
        <begin position="41"/>
        <end position="162"/>
    </location>
</feature>
<evidence type="ECO:0000256" key="1">
    <source>
        <dbReference type="SAM" id="SignalP"/>
    </source>
</evidence>
<feature type="chain" id="PRO_5045774289" evidence="1">
    <location>
        <begin position="21"/>
        <end position="169"/>
    </location>
</feature>
<dbReference type="Pfam" id="PF04536">
    <property type="entry name" value="TPM_phosphatase"/>
    <property type="match status" value="1"/>
</dbReference>
<gene>
    <name evidence="3" type="ORF">ABS766_11305</name>
</gene>
<accession>A0ABW8YXE8</accession>
<evidence type="ECO:0000259" key="2">
    <source>
        <dbReference type="Pfam" id="PF04536"/>
    </source>
</evidence>
<organism evidence="3 4">
    <name type="scientific">Flavobacterium rhizosphaerae</name>
    <dbReference type="NCBI Taxonomy" id="3163298"/>
    <lineage>
        <taxon>Bacteria</taxon>
        <taxon>Pseudomonadati</taxon>
        <taxon>Bacteroidota</taxon>
        <taxon>Flavobacteriia</taxon>
        <taxon>Flavobacteriales</taxon>
        <taxon>Flavobacteriaceae</taxon>
        <taxon>Flavobacterium</taxon>
    </lineage>
</organism>
<dbReference type="Gene3D" id="3.10.310.50">
    <property type="match status" value="1"/>
</dbReference>
<feature type="signal peptide" evidence="1">
    <location>
        <begin position="1"/>
        <end position="20"/>
    </location>
</feature>
<dbReference type="Proteomes" id="UP001629156">
    <property type="component" value="Unassembled WGS sequence"/>
</dbReference>
<protein>
    <submittedName>
        <fullName evidence="3">TPM domain-containing protein</fullName>
    </submittedName>
</protein>
<evidence type="ECO:0000313" key="3">
    <source>
        <dbReference type="EMBL" id="MFL9845006.1"/>
    </source>
</evidence>
<evidence type="ECO:0000313" key="4">
    <source>
        <dbReference type="Proteomes" id="UP001629156"/>
    </source>
</evidence>
<reference evidence="3 4" key="1">
    <citation type="submission" date="2024-06" db="EMBL/GenBank/DDBJ databases">
        <authorList>
            <person name="Kaempfer P."/>
            <person name="Viver T."/>
        </authorList>
    </citation>
    <scope>NUCLEOTIDE SEQUENCE [LARGE SCALE GENOMIC DNA]</scope>
    <source>
        <strain evidence="3 4">ST-119</strain>
    </source>
</reference>